<proteinExistence type="predicted"/>
<dbReference type="Proteomes" id="UP000030528">
    <property type="component" value="Unassembled WGS sequence"/>
</dbReference>
<dbReference type="RefSeq" id="WP_051240165.1">
    <property type="nucleotide sequence ID" value="NZ_AVPE01000002.1"/>
</dbReference>
<dbReference type="eggNOG" id="ENOG503074V">
    <property type="taxonomic scope" value="Bacteria"/>
</dbReference>
<keyword evidence="3" id="KW-1185">Reference proteome</keyword>
<evidence type="ECO:0000313" key="3">
    <source>
        <dbReference type="Proteomes" id="UP000030528"/>
    </source>
</evidence>
<dbReference type="Pfam" id="PF13619">
    <property type="entry name" value="KTSC"/>
    <property type="match status" value="1"/>
</dbReference>
<name>A0A0A5GK31_9BACI</name>
<reference evidence="2 3" key="1">
    <citation type="submission" date="2013-08" db="EMBL/GenBank/DDBJ databases">
        <authorList>
            <person name="Huang J."/>
            <person name="Wang G."/>
        </authorList>
    </citation>
    <scope>NUCLEOTIDE SEQUENCE [LARGE SCALE GENOMIC DNA]</scope>
    <source>
        <strain evidence="2 3">JSM 076056</strain>
    </source>
</reference>
<feature type="domain" description="KTSC" evidence="1">
    <location>
        <begin position="17"/>
        <end position="67"/>
    </location>
</feature>
<dbReference type="AlphaFoldDB" id="A0A0A5GK31"/>
<sequence length="82" mass="9846">MELTTFSRKLWKLESFEQIGYDRLTETLIIFFLDGRVQEFLHVKENVVFQFVIALNKEQFLLKQLIPHYSFFLYAAKIPSNI</sequence>
<dbReference type="EMBL" id="AVPE01000002">
    <property type="protein sequence ID" value="KGX93636.1"/>
    <property type="molecule type" value="Genomic_DNA"/>
</dbReference>
<dbReference type="OrthoDB" id="2968926at2"/>
<evidence type="ECO:0000259" key="1">
    <source>
        <dbReference type="Pfam" id="PF13619"/>
    </source>
</evidence>
<organism evidence="2 3">
    <name type="scientific">Pontibacillus halophilus JSM 076056 = DSM 19796</name>
    <dbReference type="NCBI Taxonomy" id="1385510"/>
    <lineage>
        <taxon>Bacteria</taxon>
        <taxon>Bacillati</taxon>
        <taxon>Bacillota</taxon>
        <taxon>Bacilli</taxon>
        <taxon>Bacillales</taxon>
        <taxon>Bacillaceae</taxon>
        <taxon>Pontibacillus</taxon>
    </lineage>
</organism>
<dbReference type="STRING" id="1385510.GCA_000425205_01101"/>
<comment type="caution">
    <text evidence="2">The sequence shown here is derived from an EMBL/GenBank/DDBJ whole genome shotgun (WGS) entry which is preliminary data.</text>
</comment>
<dbReference type="InterPro" id="IPR025309">
    <property type="entry name" value="KTSC_dom"/>
</dbReference>
<gene>
    <name evidence="2" type="ORF">N781_10955</name>
</gene>
<accession>A0A0A5GK31</accession>
<evidence type="ECO:0000313" key="2">
    <source>
        <dbReference type="EMBL" id="KGX93636.1"/>
    </source>
</evidence>
<protein>
    <recommendedName>
        <fullName evidence="1">KTSC domain-containing protein</fullName>
    </recommendedName>
</protein>